<evidence type="ECO:0000313" key="1">
    <source>
        <dbReference type="EMBL" id="MCC3803733.1"/>
    </source>
</evidence>
<reference evidence="1" key="1">
    <citation type="submission" date="2020-09" db="EMBL/GenBank/DDBJ databases">
        <title>Genome sequence of Vibrio parahaemolyticus isolates.</title>
        <authorList>
            <person name="Hammerl J.A."/>
            <person name="Strauch E."/>
        </authorList>
    </citation>
    <scope>NUCLEOTIDE SEQUENCE</scope>
    <source>
        <strain evidence="1">17-VB00146</strain>
    </source>
</reference>
<dbReference type="RefSeq" id="WP_228085385.1">
    <property type="nucleotide sequence ID" value="NZ_JACVHL010000002.1"/>
</dbReference>
<dbReference type="EMBL" id="JACVHL010000002">
    <property type="protein sequence ID" value="MCC3803733.1"/>
    <property type="molecule type" value="Genomic_DNA"/>
</dbReference>
<proteinExistence type="predicted"/>
<comment type="caution">
    <text evidence="1">The sequence shown here is derived from an EMBL/GenBank/DDBJ whole genome shotgun (WGS) entry which is preliminary data.</text>
</comment>
<gene>
    <name evidence="1" type="ORF">IB292_01665</name>
</gene>
<accession>A0A9Q3U7N8</accession>
<name>A0A9Q3U7N8_VIBPH</name>
<dbReference type="Proteomes" id="UP000726777">
    <property type="component" value="Unassembled WGS sequence"/>
</dbReference>
<dbReference type="AlphaFoldDB" id="A0A9Q3U7N8"/>
<protein>
    <submittedName>
        <fullName evidence="1">Uncharacterized protein</fullName>
    </submittedName>
</protein>
<evidence type="ECO:0000313" key="2">
    <source>
        <dbReference type="Proteomes" id="UP000726777"/>
    </source>
</evidence>
<sequence>MALENDLNSYYDEVNHLLTTKCGIGIQDTSTELVDSCYSNQESAYECFEQLIHKYDLTTL</sequence>
<organism evidence="1 2">
    <name type="scientific">Vibrio parahaemolyticus</name>
    <dbReference type="NCBI Taxonomy" id="670"/>
    <lineage>
        <taxon>Bacteria</taxon>
        <taxon>Pseudomonadati</taxon>
        <taxon>Pseudomonadota</taxon>
        <taxon>Gammaproteobacteria</taxon>
        <taxon>Vibrionales</taxon>
        <taxon>Vibrionaceae</taxon>
        <taxon>Vibrio</taxon>
    </lineage>
</organism>